<feature type="signal peptide" evidence="2">
    <location>
        <begin position="1"/>
        <end position="32"/>
    </location>
</feature>
<feature type="compositionally biased region" description="Basic and acidic residues" evidence="1">
    <location>
        <begin position="75"/>
        <end position="85"/>
    </location>
</feature>
<accession>Q13CH4</accession>
<dbReference type="STRING" id="316057.RPD_0977"/>
<feature type="compositionally biased region" description="Pro residues" evidence="1">
    <location>
        <begin position="86"/>
        <end position="95"/>
    </location>
</feature>
<evidence type="ECO:0000313" key="3">
    <source>
        <dbReference type="EMBL" id="ABE38215.1"/>
    </source>
</evidence>
<dbReference type="EMBL" id="CP000283">
    <property type="protein sequence ID" value="ABE38215.1"/>
    <property type="molecule type" value="Genomic_DNA"/>
</dbReference>
<keyword evidence="2" id="KW-0732">Signal</keyword>
<protein>
    <submittedName>
        <fullName evidence="3">Uncharacterized protein</fullName>
    </submittedName>
</protein>
<dbReference type="eggNOG" id="ENOG502ZQMF">
    <property type="taxonomic scope" value="Bacteria"/>
</dbReference>
<sequence>MAAPIRPCFRRRYFGLTAVAVLTALATGSAGAQTAAPPPGAPQPQPAAAPRENPGLVNEIGRLLKDPSSLLPDFVKPDSSADKTPDPAPPPPVAPQQPAAAVQPAPPPASAPPPKQPAAIAPAPPPPPAPSQASPMIPAIINGREICPASANGGADCAAGAAVLCRSRGYQSGRSLAVDATEKCSAKLLIPGRAREPGDCRTENFVTRAWCQ</sequence>
<feature type="region of interest" description="Disordered" evidence="1">
    <location>
        <begin position="28"/>
        <end position="136"/>
    </location>
</feature>
<feature type="chain" id="PRO_5004181872" evidence="2">
    <location>
        <begin position="33"/>
        <end position="212"/>
    </location>
</feature>
<evidence type="ECO:0000313" key="4">
    <source>
        <dbReference type="Proteomes" id="UP000001818"/>
    </source>
</evidence>
<feature type="compositionally biased region" description="Pro residues" evidence="1">
    <location>
        <begin position="104"/>
        <end position="130"/>
    </location>
</feature>
<feature type="compositionally biased region" description="Pro residues" evidence="1">
    <location>
        <begin position="36"/>
        <end position="47"/>
    </location>
</feature>
<evidence type="ECO:0000256" key="1">
    <source>
        <dbReference type="SAM" id="MobiDB-lite"/>
    </source>
</evidence>
<dbReference type="AlphaFoldDB" id="Q13CH4"/>
<name>Q13CH4_RHOPS</name>
<evidence type="ECO:0000256" key="2">
    <source>
        <dbReference type="SAM" id="SignalP"/>
    </source>
</evidence>
<proteinExistence type="predicted"/>
<reference evidence="3 4" key="1">
    <citation type="submission" date="2006-03" db="EMBL/GenBank/DDBJ databases">
        <title>Complete sequence of Rhodopseudomonas palustris BisB5.</title>
        <authorList>
            <consortium name="US DOE Joint Genome Institute"/>
            <person name="Copeland A."/>
            <person name="Lucas S."/>
            <person name="Lapidus A."/>
            <person name="Barry K."/>
            <person name="Detter J.C."/>
            <person name="Glavina del Rio T."/>
            <person name="Hammon N."/>
            <person name="Israni S."/>
            <person name="Dalin E."/>
            <person name="Tice H."/>
            <person name="Pitluck S."/>
            <person name="Chain P."/>
            <person name="Malfatti S."/>
            <person name="Shin M."/>
            <person name="Vergez L."/>
            <person name="Schmutz J."/>
            <person name="Larimer F."/>
            <person name="Land M."/>
            <person name="Hauser L."/>
            <person name="Pelletier D.A."/>
            <person name="Kyrpides N."/>
            <person name="Lykidis A."/>
            <person name="Oda Y."/>
            <person name="Harwood C.S."/>
            <person name="Richardson P."/>
        </authorList>
    </citation>
    <scope>NUCLEOTIDE SEQUENCE [LARGE SCALE GENOMIC DNA]</scope>
    <source>
        <strain evidence="3 4">BisB5</strain>
    </source>
</reference>
<dbReference type="Proteomes" id="UP000001818">
    <property type="component" value="Chromosome"/>
</dbReference>
<organism evidence="3 4">
    <name type="scientific">Rhodopseudomonas palustris (strain BisB5)</name>
    <dbReference type="NCBI Taxonomy" id="316057"/>
    <lineage>
        <taxon>Bacteria</taxon>
        <taxon>Pseudomonadati</taxon>
        <taxon>Pseudomonadota</taxon>
        <taxon>Alphaproteobacteria</taxon>
        <taxon>Hyphomicrobiales</taxon>
        <taxon>Nitrobacteraceae</taxon>
        <taxon>Rhodopseudomonas</taxon>
    </lineage>
</organism>
<dbReference type="KEGG" id="rpd:RPD_0977"/>
<gene>
    <name evidence="3" type="ordered locus">RPD_0977</name>
</gene>
<dbReference type="BioCyc" id="RPAL316057:RPD_RS04965-MONOMER"/>
<dbReference type="HOGENOM" id="CLU_108903_0_0_5"/>